<proteinExistence type="predicted"/>
<evidence type="ECO:0000313" key="2">
    <source>
        <dbReference type="Proteomes" id="UP001652740"/>
    </source>
</evidence>
<dbReference type="GeneID" id="116412862"/>
<feature type="compositionally biased region" description="Polar residues" evidence="1">
    <location>
        <begin position="58"/>
        <end position="84"/>
    </location>
</feature>
<protein>
    <submittedName>
        <fullName evidence="3">Uncharacterized protein LOC116412862</fullName>
    </submittedName>
</protein>
<evidence type="ECO:0000256" key="1">
    <source>
        <dbReference type="SAM" id="MobiDB-lite"/>
    </source>
</evidence>
<sequence length="84" mass="9329">MWIPIRICNQKGQNHKMPASRDSRCQRSSNASSGIAIQARVYHPATNLMPITPPRSPNGVSSSFPRPNTTNSWSRQNSYNGKCS</sequence>
<keyword evidence="2" id="KW-1185">Reference proteome</keyword>
<reference evidence="3" key="1">
    <citation type="submission" date="2025-08" db="UniProtKB">
        <authorList>
            <consortium name="RefSeq"/>
        </authorList>
    </citation>
    <scope>IDENTIFICATION</scope>
    <source>
        <tissue evidence="3">Whole larvae</tissue>
    </source>
</reference>
<accession>A0ABM3MK63</accession>
<dbReference type="RefSeq" id="XP_052751771.1">
    <property type="nucleotide sequence ID" value="XM_052895811.1"/>
</dbReference>
<feature type="region of interest" description="Disordered" evidence="1">
    <location>
        <begin position="11"/>
        <end position="32"/>
    </location>
</feature>
<gene>
    <name evidence="3" type="primary">LOC116412862</name>
</gene>
<dbReference type="Proteomes" id="UP001652740">
    <property type="component" value="Unplaced"/>
</dbReference>
<feature type="region of interest" description="Disordered" evidence="1">
    <location>
        <begin position="46"/>
        <end position="84"/>
    </location>
</feature>
<evidence type="ECO:0000313" key="3">
    <source>
        <dbReference type="RefSeq" id="XP_052751771.1"/>
    </source>
</evidence>
<name>A0ABM3MK63_GALME</name>
<organism evidence="2 3">
    <name type="scientific">Galleria mellonella</name>
    <name type="common">Greater wax moth</name>
    <dbReference type="NCBI Taxonomy" id="7137"/>
    <lineage>
        <taxon>Eukaryota</taxon>
        <taxon>Metazoa</taxon>
        <taxon>Ecdysozoa</taxon>
        <taxon>Arthropoda</taxon>
        <taxon>Hexapoda</taxon>
        <taxon>Insecta</taxon>
        <taxon>Pterygota</taxon>
        <taxon>Neoptera</taxon>
        <taxon>Endopterygota</taxon>
        <taxon>Lepidoptera</taxon>
        <taxon>Glossata</taxon>
        <taxon>Ditrysia</taxon>
        <taxon>Pyraloidea</taxon>
        <taxon>Pyralidae</taxon>
        <taxon>Galleriinae</taxon>
        <taxon>Galleria</taxon>
    </lineage>
</organism>